<feature type="domain" description="Methyltransferase" evidence="1">
    <location>
        <begin position="40"/>
        <end position="127"/>
    </location>
</feature>
<proteinExistence type="predicted"/>
<dbReference type="RefSeq" id="WP_307371813.1">
    <property type="nucleotide sequence ID" value="NZ_JAUSUW010000004.1"/>
</dbReference>
<gene>
    <name evidence="2" type="ORF">J2045_001799</name>
</gene>
<sequence length="267" mass="29635">MSGFDKNWLALREPVDVKARAMQLVERLSRHVEANAVPVILDIGSGTGSTWRSLSARVPRTTQWHLLDYDPLLLAEAERRIGGGSGGAVTFRQFDLNQIEDLPLDNVTVVTASALFDLCSADFCNRFAETLAKSRTGLYAALNYDGMMEWSIPHPLDQQVVLDFNRHQRFDKGFGPALGPDATEHLRLAFEALRYSTAVATSPWLMGPDERDLQVAFLEGLEKPLVEVGSLTDSEIGRWLRFRLDTIAEPGSSCVVGHTDILALPRR</sequence>
<comment type="caution">
    <text evidence="2">The sequence shown here is derived from an EMBL/GenBank/DDBJ whole genome shotgun (WGS) entry which is preliminary data.</text>
</comment>
<evidence type="ECO:0000313" key="3">
    <source>
        <dbReference type="Proteomes" id="UP001238496"/>
    </source>
</evidence>
<dbReference type="Pfam" id="PF13649">
    <property type="entry name" value="Methyltransf_25"/>
    <property type="match status" value="1"/>
</dbReference>
<dbReference type="GO" id="GO:0032259">
    <property type="term" value="P:methylation"/>
    <property type="evidence" value="ECO:0007669"/>
    <property type="project" value="UniProtKB-KW"/>
</dbReference>
<dbReference type="GO" id="GO:0008168">
    <property type="term" value="F:methyltransferase activity"/>
    <property type="evidence" value="ECO:0007669"/>
    <property type="project" value="UniProtKB-KW"/>
</dbReference>
<dbReference type="Proteomes" id="UP001238496">
    <property type="component" value="Unassembled WGS sequence"/>
</dbReference>
<dbReference type="SUPFAM" id="SSF53335">
    <property type="entry name" value="S-adenosyl-L-methionine-dependent methyltransferases"/>
    <property type="match status" value="1"/>
</dbReference>
<evidence type="ECO:0000313" key="2">
    <source>
        <dbReference type="EMBL" id="MDQ0420775.1"/>
    </source>
</evidence>
<dbReference type="Gene3D" id="3.40.50.150">
    <property type="entry name" value="Vaccinia Virus protein VP39"/>
    <property type="match status" value="1"/>
</dbReference>
<evidence type="ECO:0000259" key="1">
    <source>
        <dbReference type="Pfam" id="PF13649"/>
    </source>
</evidence>
<keyword evidence="2" id="KW-0489">Methyltransferase</keyword>
<protein>
    <submittedName>
        <fullName evidence="2">SAM-dependent methyltransferase</fullName>
    </submittedName>
</protein>
<name>A0ABU0G7X4_9HYPH</name>
<reference evidence="2 3" key="1">
    <citation type="submission" date="2023-07" db="EMBL/GenBank/DDBJ databases">
        <title>Genomic Encyclopedia of Type Strains, Phase IV (KMG-IV): sequencing the most valuable type-strain genomes for metagenomic binning, comparative biology and taxonomic classification.</title>
        <authorList>
            <person name="Goeker M."/>
        </authorList>
    </citation>
    <scope>NUCLEOTIDE SEQUENCE [LARGE SCALE GENOMIC DNA]</scope>
    <source>
        <strain evidence="2 3">DSM 1111</strain>
    </source>
</reference>
<organism evidence="2 3">
    <name type="scientific">Peteryoungia aggregata LMG 23059</name>
    <dbReference type="NCBI Taxonomy" id="1368425"/>
    <lineage>
        <taxon>Bacteria</taxon>
        <taxon>Pseudomonadati</taxon>
        <taxon>Pseudomonadota</taxon>
        <taxon>Alphaproteobacteria</taxon>
        <taxon>Hyphomicrobiales</taxon>
        <taxon>Rhizobiaceae</taxon>
        <taxon>Peteryoungia</taxon>
    </lineage>
</organism>
<dbReference type="EMBL" id="JAUSUW010000004">
    <property type="protein sequence ID" value="MDQ0420775.1"/>
    <property type="molecule type" value="Genomic_DNA"/>
</dbReference>
<keyword evidence="2" id="KW-0808">Transferase</keyword>
<keyword evidence="3" id="KW-1185">Reference proteome</keyword>
<dbReference type="InterPro" id="IPR029063">
    <property type="entry name" value="SAM-dependent_MTases_sf"/>
</dbReference>
<accession>A0ABU0G7X4</accession>
<dbReference type="InterPro" id="IPR041698">
    <property type="entry name" value="Methyltransf_25"/>
</dbReference>